<organism evidence="1 2">
    <name type="scientific">Daphnia magna</name>
    <dbReference type="NCBI Taxonomy" id="35525"/>
    <lineage>
        <taxon>Eukaryota</taxon>
        <taxon>Metazoa</taxon>
        <taxon>Ecdysozoa</taxon>
        <taxon>Arthropoda</taxon>
        <taxon>Crustacea</taxon>
        <taxon>Branchiopoda</taxon>
        <taxon>Diplostraca</taxon>
        <taxon>Cladocera</taxon>
        <taxon>Anomopoda</taxon>
        <taxon>Daphniidae</taxon>
        <taxon>Daphnia</taxon>
    </lineage>
</organism>
<keyword evidence="2" id="KW-1185">Reference proteome</keyword>
<dbReference type="Proteomes" id="UP001234178">
    <property type="component" value="Unassembled WGS sequence"/>
</dbReference>
<name>A0ABR0AVC4_9CRUS</name>
<comment type="caution">
    <text evidence="1">The sequence shown here is derived from an EMBL/GenBank/DDBJ whole genome shotgun (WGS) entry which is preliminary data.</text>
</comment>
<gene>
    <name evidence="1" type="ORF">OUZ56_022099</name>
</gene>
<reference evidence="1 2" key="1">
    <citation type="journal article" date="2023" name="Nucleic Acids Res.">
        <title>The hologenome of Daphnia magna reveals possible DNA methylation and microbiome-mediated evolution of the host genome.</title>
        <authorList>
            <person name="Chaturvedi A."/>
            <person name="Li X."/>
            <person name="Dhandapani V."/>
            <person name="Marshall H."/>
            <person name="Kissane S."/>
            <person name="Cuenca-Cambronero M."/>
            <person name="Asole G."/>
            <person name="Calvet F."/>
            <person name="Ruiz-Romero M."/>
            <person name="Marangio P."/>
            <person name="Guigo R."/>
            <person name="Rago D."/>
            <person name="Mirbahai L."/>
            <person name="Eastwood N."/>
            <person name="Colbourne J.K."/>
            <person name="Zhou J."/>
            <person name="Mallon E."/>
            <person name="Orsini L."/>
        </authorList>
    </citation>
    <scope>NUCLEOTIDE SEQUENCE [LARGE SCALE GENOMIC DNA]</scope>
    <source>
        <strain evidence="1">LRV0_1</strain>
    </source>
</reference>
<proteinExistence type="predicted"/>
<sequence>MRRVCCICGEFETQSRKSSFSFFSIPKKHGLLRANEIQLVERRISAWNAILGQYLNRHYGIQCVCSNHFHSGKPSYLYLDNDVDWVPSKNLSNLQQHEESGIENVADCSLQSDMSMNDCVMNSTSVSNENTAPDNLLNCNLSINANSLGENLLSEEENSMFCYYQFQVLVIGGMSFLRSLPDLYKCRSITRGSLHFSSSIFSQYDLNSTSGKLLANSDSLYDTRVTRLPLIMKLHHSLLFKMKTNLQIP</sequence>
<evidence type="ECO:0008006" key="3">
    <source>
        <dbReference type="Google" id="ProtNLM"/>
    </source>
</evidence>
<evidence type="ECO:0000313" key="1">
    <source>
        <dbReference type="EMBL" id="KAK4029089.1"/>
    </source>
</evidence>
<protein>
    <recommendedName>
        <fullName evidence="3">THAP-type domain-containing protein</fullName>
    </recommendedName>
</protein>
<dbReference type="EMBL" id="JAOYFB010000039">
    <property type="protein sequence ID" value="KAK4029089.1"/>
    <property type="molecule type" value="Genomic_DNA"/>
</dbReference>
<accession>A0ABR0AVC4</accession>
<evidence type="ECO:0000313" key="2">
    <source>
        <dbReference type="Proteomes" id="UP001234178"/>
    </source>
</evidence>